<dbReference type="InterPro" id="IPR003870">
    <property type="entry name" value="DUF222"/>
</dbReference>
<dbReference type="EMBL" id="JYFN01000026">
    <property type="protein sequence ID" value="KJE22197.1"/>
    <property type="molecule type" value="Genomic_DNA"/>
</dbReference>
<dbReference type="InterPro" id="IPR003615">
    <property type="entry name" value="HNH_nuc"/>
</dbReference>
<dbReference type="CDD" id="cd00085">
    <property type="entry name" value="HNHc"/>
    <property type="match status" value="1"/>
</dbReference>
<feature type="region of interest" description="Disordered" evidence="1">
    <location>
        <begin position="217"/>
        <end position="256"/>
    </location>
</feature>
<dbReference type="AlphaFoldDB" id="A0A0D8BFI1"/>
<keyword evidence="4" id="KW-1185">Reference proteome</keyword>
<feature type="domain" description="HNH nuclease" evidence="2">
    <location>
        <begin position="391"/>
        <end position="443"/>
    </location>
</feature>
<feature type="compositionally biased region" description="Low complexity" evidence="1">
    <location>
        <begin position="229"/>
        <end position="238"/>
    </location>
</feature>
<dbReference type="Gene3D" id="1.10.30.50">
    <property type="match status" value="1"/>
</dbReference>
<evidence type="ECO:0000256" key="1">
    <source>
        <dbReference type="SAM" id="MobiDB-lite"/>
    </source>
</evidence>
<feature type="region of interest" description="Disordered" evidence="1">
    <location>
        <begin position="296"/>
        <end position="323"/>
    </location>
</feature>
<dbReference type="PATRIC" id="fig|1502723.3.peg.2898"/>
<accession>A0A0D8BFI1</accession>
<sequence length="521" mass="54708" precursor="true">MTDDTPGPVIMMSAVPAFPLPPAASASSAVSALVGVDVETASLGEVEEVVCRWAGRIAAATCGWLVALAAFDRREGWSGIGMGSCAHWLAWRCGLGLRTAREYVATARALEGLPAIRAAFAAGTLSYSKVRAVTRVADASTEQVWLSHARFCTAGQVERLVRSYRQARGDQKVRRASRRLSWRFDDDGMLCLQAVLSADEGAQLIAALDAARASLDDTTPLGSTEATTGDAGSDDAGSGDAGSGELPADGESVVTARDRQRDADALIALADGFLDRSAPGLTTPGHTLTVHLTTRPTGDTPTADASPAVGPQDSAAVGDGGSGDATAEGVAGLLGVPRIGIGAWAQIDGGIGLPPQVVERLGCDGLIRALLTDPEGNPLHLGRRQRQPGPRLRDAVYARDQGRCQYPGCGHTRWLQIHHLSWWIRGGDTDIDRLLLLCSAHHRAIHEDNISLRRTDDGTVTAHPSDGRTLTPAPPVLAGPDPAGILARATRHIDPAAIHTRDGGRLSYDDSLHAILSRTVR</sequence>
<evidence type="ECO:0000313" key="3">
    <source>
        <dbReference type="EMBL" id="KJE22197.1"/>
    </source>
</evidence>
<organism evidence="3 4">
    <name type="scientific">Frankia torreyi</name>
    <dbReference type="NCBI Taxonomy" id="1856"/>
    <lineage>
        <taxon>Bacteria</taxon>
        <taxon>Bacillati</taxon>
        <taxon>Actinomycetota</taxon>
        <taxon>Actinomycetes</taxon>
        <taxon>Frankiales</taxon>
        <taxon>Frankiaceae</taxon>
        <taxon>Frankia</taxon>
    </lineage>
</organism>
<dbReference type="SMART" id="SM00507">
    <property type="entry name" value="HNHc"/>
    <property type="match status" value="1"/>
</dbReference>
<protein>
    <recommendedName>
        <fullName evidence="2">HNH nuclease domain-containing protein</fullName>
    </recommendedName>
</protein>
<reference evidence="4" key="1">
    <citation type="submission" date="2015-02" db="EMBL/GenBank/DDBJ databases">
        <title>Draft Genome of Frankia sp. CpI1-S.</title>
        <authorList>
            <person name="Oshone R.T."/>
            <person name="Ngom M."/>
            <person name="Ghodhbane-Gtari F."/>
            <person name="Gtari M."/>
            <person name="Morris K."/>
            <person name="Thomas K."/>
            <person name="Sen A."/>
            <person name="Tisa L.S."/>
        </authorList>
    </citation>
    <scope>NUCLEOTIDE SEQUENCE [LARGE SCALE GENOMIC DNA]</scope>
    <source>
        <strain evidence="4">CpI1-S</strain>
    </source>
</reference>
<name>A0A0D8BFI1_9ACTN</name>
<evidence type="ECO:0000313" key="4">
    <source>
        <dbReference type="Proteomes" id="UP000032545"/>
    </source>
</evidence>
<dbReference type="Proteomes" id="UP000032545">
    <property type="component" value="Unassembled WGS sequence"/>
</dbReference>
<dbReference type="OrthoDB" id="5176970at2"/>
<reference evidence="3 4" key="2">
    <citation type="journal article" date="2016" name="Genome Announc.">
        <title>Permanent Draft Genome Sequences for Two Variants of Frankia sp. Strain CpI1, the First Frankia Strain Isolated from Root Nodules of Comptonia peregrina.</title>
        <authorList>
            <person name="Oshone R."/>
            <person name="Hurst S.G.IV."/>
            <person name="Abebe-Akele F."/>
            <person name="Simpson S."/>
            <person name="Morris K."/>
            <person name="Thomas W.K."/>
            <person name="Tisa L.S."/>
        </authorList>
    </citation>
    <scope>NUCLEOTIDE SEQUENCE [LARGE SCALE GENOMIC DNA]</scope>
    <source>
        <strain evidence="4">CpI1-S</strain>
    </source>
</reference>
<comment type="caution">
    <text evidence="3">The sequence shown here is derived from an EMBL/GenBank/DDBJ whole genome shotgun (WGS) entry which is preliminary data.</text>
</comment>
<evidence type="ECO:0000259" key="2">
    <source>
        <dbReference type="SMART" id="SM00507"/>
    </source>
</evidence>
<feature type="region of interest" description="Disordered" evidence="1">
    <location>
        <begin position="456"/>
        <end position="477"/>
    </location>
</feature>
<proteinExistence type="predicted"/>
<gene>
    <name evidence="3" type="ORF">FF36_03459</name>
</gene>
<dbReference type="Pfam" id="PF02720">
    <property type="entry name" value="DUF222"/>
    <property type="match status" value="1"/>
</dbReference>